<reference evidence="2" key="1">
    <citation type="submission" date="2019-10" db="EMBL/GenBank/DDBJ databases">
        <authorList>
            <consortium name="DOE Joint Genome Institute"/>
            <person name="Kuo A."/>
            <person name="Miyauchi S."/>
            <person name="Kiss E."/>
            <person name="Drula E."/>
            <person name="Kohler A."/>
            <person name="Sanchez-Garcia M."/>
            <person name="Andreopoulos B."/>
            <person name="Barry K.W."/>
            <person name="Bonito G."/>
            <person name="Buee M."/>
            <person name="Carver A."/>
            <person name="Chen C."/>
            <person name="Cichocki N."/>
            <person name="Clum A."/>
            <person name="Culley D."/>
            <person name="Crous P.W."/>
            <person name="Fauchery L."/>
            <person name="Girlanda M."/>
            <person name="Hayes R."/>
            <person name="Keri Z."/>
            <person name="LaButti K."/>
            <person name="Lipzen A."/>
            <person name="Lombard V."/>
            <person name="Magnuson J."/>
            <person name="Maillard F."/>
            <person name="Morin E."/>
            <person name="Murat C."/>
            <person name="Nolan M."/>
            <person name="Ohm R."/>
            <person name="Pangilinan J."/>
            <person name="Pereira M."/>
            <person name="Perotto S."/>
            <person name="Peter M."/>
            <person name="Riley R."/>
            <person name="Sitrit Y."/>
            <person name="Stielow B."/>
            <person name="Szollosi G."/>
            <person name="Zifcakova L."/>
            <person name="Stursova M."/>
            <person name="Spatafora J.W."/>
            <person name="Tedersoo L."/>
            <person name="Vaario L.-M."/>
            <person name="Yamada A."/>
            <person name="Yan M."/>
            <person name="Wang P."/>
            <person name="Xu J."/>
            <person name="Bruns T."/>
            <person name="Baldrian P."/>
            <person name="Vilgalys R."/>
            <person name="Henrissat B."/>
            <person name="Grigoriev I.V."/>
            <person name="Hibbett D."/>
            <person name="Nagy L.G."/>
            <person name="Martin F.M."/>
        </authorList>
    </citation>
    <scope>NUCLEOTIDE SEQUENCE</scope>
    <source>
        <strain evidence="2">Prilba</strain>
    </source>
</reference>
<evidence type="ECO:0000313" key="2">
    <source>
        <dbReference type="EMBL" id="KAF8485926.1"/>
    </source>
</evidence>
<keyword evidence="1" id="KW-0732">Signal</keyword>
<organism evidence="2 3">
    <name type="scientific">Russula ochroleuca</name>
    <dbReference type="NCBI Taxonomy" id="152965"/>
    <lineage>
        <taxon>Eukaryota</taxon>
        <taxon>Fungi</taxon>
        <taxon>Dikarya</taxon>
        <taxon>Basidiomycota</taxon>
        <taxon>Agaricomycotina</taxon>
        <taxon>Agaricomycetes</taxon>
        <taxon>Russulales</taxon>
        <taxon>Russulaceae</taxon>
        <taxon>Russula</taxon>
    </lineage>
</organism>
<dbReference type="OrthoDB" id="2140240at2759"/>
<comment type="caution">
    <text evidence="2">The sequence shown here is derived from an EMBL/GenBank/DDBJ whole genome shotgun (WGS) entry which is preliminary data.</text>
</comment>
<feature type="chain" id="PRO_5040217428" evidence="1">
    <location>
        <begin position="23"/>
        <end position="286"/>
    </location>
</feature>
<name>A0A9P5TD27_9AGAM</name>
<proteinExistence type="predicted"/>
<protein>
    <submittedName>
        <fullName evidence="2">Uncharacterized protein</fullName>
    </submittedName>
</protein>
<feature type="signal peptide" evidence="1">
    <location>
        <begin position="1"/>
        <end position="22"/>
    </location>
</feature>
<evidence type="ECO:0000256" key="1">
    <source>
        <dbReference type="SAM" id="SignalP"/>
    </source>
</evidence>
<keyword evidence="3" id="KW-1185">Reference proteome</keyword>
<dbReference type="AlphaFoldDB" id="A0A9P5TD27"/>
<sequence length="286" mass="29118">MEFLSTSSFAPLVILVATAVSSIPITRRDVNEALAPPFGFSSGVNPTGTGDCDGAVKGTNGQPIKVPCSCPPDRTTFIQELNENVAAGHVINNPSVQISFPEDNSTASQLARINAAIVTLQNLNGTGKGCPVASTTFQAQETAINNAGAQAALSARQSALSPPLTPAQIEALAPRLGFTAGQNPSGTGNCDGAVNGADGQPVQVPCTCPPDQTTFDQFLIANVNAGHAVNNPSVAVSFPLDDSIASQLARIDAAIVTLQNFDGPGQGCPAASSTLLTQQAALLQQL</sequence>
<dbReference type="Proteomes" id="UP000759537">
    <property type="component" value="Unassembled WGS sequence"/>
</dbReference>
<dbReference type="EMBL" id="WHVB01000002">
    <property type="protein sequence ID" value="KAF8485926.1"/>
    <property type="molecule type" value="Genomic_DNA"/>
</dbReference>
<reference evidence="2" key="2">
    <citation type="journal article" date="2020" name="Nat. Commun.">
        <title>Large-scale genome sequencing of mycorrhizal fungi provides insights into the early evolution of symbiotic traits.</title>
        <authorList>
            <person name="Miyauchi S."/>
            <person name="Kiss E."/>
            <person name="Kuo A."/>
            <person name="Drula E."/>
            <person name="Kohler A."/>
            <person name="Sanchez-Garcia M."/>
            <person name="Morin E."/>
            <person name="Andreopoulos B."/>
            <person name="Barry K.W."/>
            <person name="Bonito G."/>
            <person name="Buee M."/>
            <person name="Carver A."/>
            <person name="Chen C."/>
            <person name="Cichocki N."/>
            <person name="Clum A."/>
            <person name="Culley D."/>
            <person name="Crous P.W."/>
            <person name="Fauchery L."/>
            <person name="Girlanda M."/>
            <person name="Hayes R.D."/>
            <person name="Keri Z."/>
            <person name="LaButti K."/>
            <person name="Lipzen A."/>
            <person name="Lombard V."/>
            <person name="Magnuson J."/>
            <person name="Maillard F."/>
            <person name="Murat C."/>
            <person name="Nolan M."/>
            <person name="Ohm R.A."/>
            <person name="Pangilinan J."/>
            <person name="Pereira M.F."/>
            <person name="Perotto S."/>
            <person name="Peter M."/>
            <person name="Pfister S."/>
            <person name="Riley R."/>
            <person name="Sitrit Y."/>
            <person name="Stielow J.B."/>
            <person name="Szollosi G."/>
            <person name="Zifcakova L."/>
            <person name="Stursova M."/>
            <person name="Spatafora J.W."/>
            <person name="Tedersoo L."/>
            <person name="Vaario L.M."/>
            <person name="Yamada A."/>
            <person name="Yan M."/>
            <person name="Wang P."/>
            <person name="Xu J."/>
            <person name="Bruns T."/>
            <person name="Baldrian P."/>
            <person name="Vilgalys R."/>
            <person name="Dunand C."/>
            <person name="Henrissat B."/>
            <person name="Grigoriev I.V."/>
            <person name="Hibbett D."/>
            <person name="Nagy L.G."/>
            <person name="Martin F.M."/>
        </authorList>
    </citation>
    <scope>NUCLEOTIDE SEQUENCE</scope>
    <source>
        <strain evidence="2">Prilba</strain>
    </source>
</reference>
<accession>A0A9P5TD27</accession>
<evidence type="ECO:0000313" key="3">
    <source>
        <dbReference type="Proteomes" id="UP000759537"/>
    </source>
</evidence>
<gene>
    <name evidence="2" type="ORF">DFH94DRAFT_709043</name>
</gene>